<feature type="domain" description="EML-like second beta-propeller" evidence="5">
    <location>
        <begin position="291"/>
        <end position="552"/>
    </location>
</feature>
<dbReference type="InterPro" id="IPR001680">
    <property type="entry name" value="WD40_rpt"/>
</dbReference>
<dbReference type="HOGENOM" id="CLU_011754_2_0_1"/>
<dbReference type="GeneID" id="17297812"/>
<dbReference type="KEGG" id="gtt:GUITHDRAFT_74939"/>
<organism evidence="6">
    <name type="scientific">Guillardia theta (strain CCMP2712)</name>
    <name type="common">Cryptophyte</name>
    <dbReference type="NCBI Taxonomy" id="905079"/>
    <lineage>
        <taxon>Eukaryota</taxon>
        <taxon>Cryptophyceae</taxon>
        <taxon>Pyrenomonadales</taxon>
        <taxon>Geminigeraceae</taxon>
        <taxon>Guillardia</taxon>
    </lineage>
</organism>
<dbReference type="InterPro" id="IPR055442">
    <property type="entry name" value="Beta-prop_EML-like_2nd"/>
</dbReference>
<protein>
    <submittedName>
        <fullName evidence="6 7">Uncharacterized protein</fullName>
    </submittedName>
</protein>
<dbReference type="EMBL" id="JH993026">
    <property type="protein sequence ID" value="EKX41072.1"/>
    <property type="molecule type" value="Genomic_DNA"/>
</dbReference>
<dbReference type="SMART" id="SM00320">
    <property type="entry name" value="WD40"/>
    <property type="match status" value="8"/>
</dbReference>
<dbReference type="PANTHER" id="PTHR13720:SF33">
    <property type="entry name" value="HELP DOMAIN-CONTAINING PROTEIN"/>
    <property type="match status" value="1"/>
</dbReference>
<evidence type="ECO:0000256" key="3">
    <source>
        <dbReference type="PROSITE-ProRule" id="PRU00221"/>
    </source>
</evidence>
<feature type="non-terminal residue" evidence="6">
    <location>
        <position position="552"/>
    </location>
</feature>
<dbReference type="Gene3D" id="2.130.10.10">
    <property type="entry name" value="YVTN repeat-like/Quinoprotein amine dehydrogenase"/>
    <property type="match status" value="2"/>
</dbReference>
<dbReference type="Proteomes" id="UP000011087">
    <property type="component" value="Unassembled WGS sequence"/>
</dbReference>
<reference evidence="8" key="2">
    <citation type="submission" date="2012-11" db="EMBL/GenBank/DDBJ databases">
        <authorList>
            <person name="Kuo A."/>
            <person name="Curtis B.A."/>
            <person name="Tanifuji G."/>
            <person name="Burki F."/>
            <person name="Gruber A."/>
            <person name="Irimia M."/>
            <person name="Maruyama S."/>
            <person name="Arias M.C."/>
            <person name="Ball S.G."/>
            <person name="Gile G.H."/>
            <person name="Hirakawa Y."/>
            <person name="Hopkins J.F."/>
            <person name="Rensing S.A."/>
            <person name="Schmutz J."/>
            <person name="Symeonidi A."/>
            <person name="Elias M."/>
            <person name="Eveleigh R.J."/>
            <person name="Herman E.K."/>
            <person name="Klute M.J."/>
            <person name="Nakayama T."/>
            <person name="Obornik M."/>
            <person name="Reyes-Prieto A."/>
            <person name="Armbrust E.V."/>
            <person name="Aves S.J."/>
            <person name="Beiko R.G."/>
            <person name="Coutinho P."/>
            <person name="Dacks J.B."/>
            <person name="Durnford D.G."/>
            <person name="Fast N.M."/>
            <person name="Green B.R."/>
            <person name="Grisdale C."/>
            <person name="Hempe F."/>
            <person name="Henrissat B."/>
            <person name="Hoppner M.P."/>
            <person name="Ishida K.-I."/>
            <person name="Kim E."/>
            <person name="Koreny L."/>
            <person name="Kroth P.G."/>
            <person name="Liu Y."/>
            <person name="Malik S.-B."/>
            <person name="Maier U.G."/>
            <person name="McRose D."/>
            <person name="Mock T."/>
            <person name="Neilson J.A."/>
            <person name="Onodera N.T."/>
            <person name="Poole A.M."/>
            <person name="Pritham E.J."/>
            <person name="Richards T.A."/>
            <person name="Rocap G."/>
            <person name="Roy S.W."/>
            <person name="Sarai C."/>
            <person name="Schaack S."/>
            <person name="Shirato S."/>
            <person name="Slamovits C.H."/>
            <person name="Spencer D.F."/>
            <person name="Suzuki S."/>
            <person name="Worden A.Z."/>
            <person name="Zauner S."/>
            <person name="Barry K."/>
            <person name="Bell C."/>
            <person name="Bharti A.K."/>
            <person name="Crow J.A."/>
            <person name="Grimwood J."/>
            <person name="Kramer R."/>
            <person name="Lindquist E."/>
            <person name="Lucas S."/>
            <person name="Salamov A."/>
            <person name="McFadden G.I."/>
            <person name="Lane C.E."/>
            <person name="Keeling P.J."/>
            <person name="Gray M.W."/>
            <person name="Grigoriev I.V."/>
            <person name="Archibald J.M."/>
        </authorList>
    </citation>
    <scope>NUCLEOTIDE SEQUENCE</scope>
    <source>
        <strain evidence="8">CCMP2712</strain>
    </source>
</reference>
<dbReference type="InterPro" id="IPR015943">
    <property type="entry name" value="WD40/YVTN_repeat-like_dom_sf"/>
</dbReference>
<dbReference type="PANTHER" id="PTHR13720">
    <property type="entry name" value="WD-40 REPEAT PROTEIN"/>
    <property type="match status" value="1"/>
</dbReference>
<dbReference type="Pfam" id="PF23409">
    <property type="entry name" value="Beta-prop_EML"/>
    <property type="match status" value="1"/>
</dbReference>
<evidence type="ECO:0000259" key="5">
    <source>
        <dbReference type="Pfam" id="PF23414"/>
    </source>
</evidence>
<dbReference type="RefSeq" id="XP_005828052.1">
    <property type="nucleotide sequence ID" value="XM_005827995.1"/>
</dbReference>
<name>L1IY83_GUITC</name>
<sequence>MRHQKLIKLNDDELIYMIASVIVLMNLRTGLQRFFRGHKSTVTAIALHPFEDMVASADTTKGNHVLVWNSISLEVVAKIETSVESMPVAMSFSVDGSNLLACFQGSEDCMISFLWKSNLRESLVRTKCSEILSLASHPNGEMFVTCGVNHLKFWKKRRSQLTKQNADFGTSNKVGMLCVCFTRVDDIFFTITGAQNGYFYIWKDHTLERAVLAHVGPILDVSVADRSMVTCGADGQIRVWEADLKTSSRLNFRELVQELDCLSSMQQCVISSLRESGILMQFHANEVPCSVSTHPSKQKVISVSDDNTLREWSIEQKSQTLFLRLQKPCTTVAYSSNGDVYVGYRDGSICRIDWESSSSETTVSKCSASPIELMKFSHSGKYMACASSDGVLHVLDTTGGYERISSFKGHTSSITEIDWDLSSRYLRSTSISLELFFWEVGSKSRVGKVIDIKDINWITYNCTIGWYSAGLISSTSDERDILSSDRSEDLSLLAVSRNDGRIQLLPFPCHLPDHDSVSIFAHLPAAAKVKFTCDSRRLISIGGNDDAVMVWR</sequence>
<dbReference type="InterPro" id="IPR050630">
    <property type="entry name" value="WD_repeat_EMAP"/>
</dbReference>
<feature type="repeat" description="WD" evidence="3">
    <location>
        <begin position="407"/>
        <end position="448"/>
    </location>
</feature>
<keyword evidence="1 3" id="KW-0853">WD repeat</keyword>
<dbReference type="Pfam" id="PF23414">
    <property type="entry name" value="Beta-prop_EML_2"/>
    <property type="match status" value="1"/>
</dbReference>
<accession>L1IY83</accession>
<evidence type="ECO:0000256" key="2">
    <source>
        <dbReference type="ARBA" id="ARBA00022737"/>
    </source>
</evidence>
<gene>
    <name evidence="6" type="ORF">GUITHDRAFT_74939</name>
</gene>
<feature type="domain" description="EML-like first beta-propeller" evidence="4">
    <location>
        <begin position="32"/>
        <end position="267"/>
    </location>
</feature>
<evidence type="ECO:0000313" key="7">
    <source>
        <dbReference type="EnsemblProtists" id="EKX41072"/>
    </source>
</evidence>
<dbReference type="PaxDb" id="55529-EKX41072"/>
<dbReference type="InterPro" id="IPR011047">
    <property type="entry name" value="Quinoprotein_ADH-like_sf"/>
</dbReference>
<evidence type="ECO:0000256" key="1">
    <source>
        <dbReference type="ARBA" id="ARBA00022574"/>
    </source>
</evidence>
<dbReference type="SUPFAM" id="SSF50998">
    <property type="entry name" value="Quinoprotein alcohol dehydrogenase-like"/>
    <property type="match status" value="1"/>
</dbReference>
<evidence type="ECO:0000313" key="8">
    <source>
        <dbReference type="Proteomes" id="UP000011087"/>
    </source>
</evidence>
<evidence type="ECO:0000313" key="6">
    <source>
        <dbReference type="EMBL" id="EKX41072.1"/>
    </source>
</evidence>
<keyword evidence="2" id="KW-0677">Repeat</keyword>
<dbReference type="EnsemblProtists" id="EKX41072">
    <property type="protein sequence ID" value="EKX41072"/>
    <property type="gene ID" value="GUITHDRAFT_74939"/>
</dbReference>
<dbReference type="InterPro" id="IPR055439">
    <property type="entry name" value="Beta-prop_EML_1st"/>
</dbReference>
<dbReference type="GO" id="GO:0008017">
    <property type="term" value="F:microtubule binding"/>
    <property type="evidence" value="ECO:0007669"/>
    <property type="project" value="TreeGrafter"/>
</dbReference>
<dbReference type="OrthoDB" id="47802at2759"/>
<reference evidence="7" key="3">
    <citation type="submission" date="2015-06" db="UniProtKB">
        <authorList>
            <consortium name="EnsemblProtists"/>
        </authorList>
    </citation>
    <scope>IDENTIFICATION</scope>
</reference>
<dbReference type="eggNOG" id="KOG2106">
    <property type="taxonomic scope" value="Eukaryota"/>
</dbReference>
<dbReference type="PROSITE" id="PS50082">
    <property type="entry name" value="WD_REPEATS_2"/>
    <property type="match status" value="1"/>
</dbReference>
<dbReference type="OMA" id="PNGREVC"/>
<evidence type="ECO:0000259" key="4">
    <source>
        <dbReference type="Pfam" id="PF23409"/>
    </source>
</evidence>
<proteinExistence type="predicted"/>
<keyword evidence="8" id="KW-1185">Reference proteome</keyword>
<reference evidence="6 8" key="1">
    <citation type="journal article" date="2012" name="Nature">
        <title>Algal genomes reveal evolutionary mosaicism and the fate of nucleomorphs.</title>
        <authorList>
            <consortium name="DOE Joint Genome Institute"/>
            <person name="Curtis B.A."/>
            <person name="Tanifuji G."/>
            <person name="Burki F."/>
            <person name="Gruber A."/>
            <person name="Irimia M."/>
            <person name="Maruyama S."/>
            <person name="Arias M.C."/>
            <person name="Ball S.G."/>
            <person name="Gile G.H."/>
            <person name="Hirakawa Y."/>
            <person name="Hopkins J.F."/>
            <person name="Kuo A."/>
            <person name="Rensing S.A."/>
            <person name="Schmutz J."/>
            <person name="Symeonidi A."/>
            <person name="Elias M."/>
            <person name="Eveleigh R.J."/>
            <person name="Herman E.K."/>
            <person name="Klute M.J."/>
            <person name="Nakayama T."/>
            <person name="Obornik M."/>
            <person name="Reyes-Prieto A."/>
            <person name="Armbrust E.V."/>
            <person name="Aves S.J."/>
            <person name="Beiko R.G."/>
            <person name="Coutinho P."/>
            <person name="Dacks J.B."/>
            <person name="Durnford D.G."/>
            <person name="Fast N.M."/>
            <person name="Green B.R."/>
            <person name="Grisdale C.J."/>
            <person name="Hempel F."/>
            <person name="Henrissat B."/>
            <person name="Hoppner M.P."/>
            <person name="Ishida K."/>
            <person name="Kim E."/>
            <person name="Koreny L."/>
            <person name="Kroth P.G."/>
            <person name="Liu Y."/>
            <person name="Malik S.B."/>
            <person name="Maier U.G."/>
            <person name="McRose D."/>
            <person name="Mock T."/>
            <person name="Neilson J.A."/>
            <person name="Onodera N.T."/>
            <person name="Poole A.M."/>
            <person name="Pritham E.J."/>
            <person name="Richards T.A."/>
            <person name="Rocap G."/>
            <person name="Roy S.W."/>
            <person name="Sarai C."/>
            <person name="Schaack S."/>
            <person name="Shirato S."/>
            <person name="Slamovits C.H."/>
            <person name="Spencer D.F."/>
            <person name="Suzuki S."/>
            <person name="Worden A.Z."/>
            <person name="Zauner S."/>
            <person name="Barry K."/>
            <person name="Bell C."/>
            <person name="Bharti A.K."/>
            <person name="Crow J.A."/>
            <person name="Grimwood J."/>
            <person name="Kramer R."/>
            <person name="Lindquist E."/>
            <person name="Lucas S."/>
            <person name="Salamov A."/>
            <person name="McFadden G.I."/>
            <person name="Lane C.E."/>
            <person name="Keeling P.J."/>
            <person name="Gray M.W."/>
            <person name="Grigoriev I.V."/>
            <person name="Archibald J.M."/>
        </authorList>
    </citation>
    <scope>NUCLEOTIDE SEQUENCE</scope>
    <source>
        <strain evidence="6 8">CCMP2712</strain>
    </source>
</reference>
<dbReference type="STRING" id="905079.L1IY83"/>
<dbReference type="AlphaFoldDB" id="L1IY83"/>